<proteinExistence type="predicted"/>
<dbReference type="STRING" id="1109412.BN1221_00960c"/>
<keyword evidence="2" id="KW-1185">Reference proteome</keyword>
<sequence length="59" mass="6497">MHRCSKAANQVGYKVTINSWHDYPVVPNLLNRAFNLSATNIAWASDSHGRRLALSGDGD</sequence>
<organism evidence="1 2">
    <name type="scientific">Brenneria goodwinii</name>
    <dbReference type="NCBI Taxonomy" id="1109412"/>
    <lineage>
        <taxon>Bacteria</taxon>
        <taxon>Pseudomonadati</taxon>
        <taxon>Pseudomonadota</taxon>
        <taxon>Gammaproteobacteria</taxon>
        <taxon>Enterobacterales</taxon>
        <taxon>Pectobacteriaceae</taxon>
        <taxon>Brenneria</taxon>
    </lineage>
</organism>
<reference evidence="2" key="1">
    <citation type="submission" date="2015-01" db="EMBL/GenBank/DDBJ databases">
        <authorList>
            <person name="Paterson Steve"/>
        </authorList>
    </citation>
    <scope>NUCLEOTIDE SEQUENCE [LARGE SCALE GENOMIC DNA]</scope>
    <source>
        <strain evidence="2">OBR1</strain>
    </source>
</reference>
<gene>
    <name evidence="1" type="ORF">BN1221_00960c</name>
</gene>
<evidence type="ECO:0000313" key="2">
    <source>
        <dbReference type="Proteomes" id="UP000044377"/>
    </source>
</evidence>
<protein>
    <submittedName>
        <fullName evidence="1">Mobile element protein</fullName>
    </submittedName>
</protein>
<dbReference type="EMBL" id="CGIG01000001">
    <property type="protein sequence ID" value="CPR14545.1"/>
    <property type="molecule type" value="Genomic_DNA"/>
</dbReference>
<dbReference type="AlphaFoldDB" id="A0A0G4JRK7"/>
<dbReference type="Proteomes" id="UP000044377">
    <property type="component" value="Unassembled WGS sequence"/>
</dbReference>
<name>A0A0G4JRK7_9GAMM</name>
<evidence type="ECO:0000313" key="1">
    <source>
        <dbReference type="EMBL" id="CPR14545.1"/>
    </source>
</evidence>
<accession>A0A0G4JRK7</accession>